<dbReference type="Proteomes" id="UP000184368">
    <property type="component" value="Unassembled WGS sequence"/>
</dbReference>
<organism evidence="8 9">
    <name type="scientific">Cnuella takakiae</name>
    <dbReference type="NCBI Taxonomy" id="1302690"/>
    <lineage>
        <taxon>Bacteria</taxon>
        <taxon>Pseudomonadati</taxon>
        <taxon>Bacteroidota</taxon>
        <taxon>Chitinophagia</taxon>
        <taxon>Chitinophagales</taxon>
        <taxon>Chitinophagaceae</taxon>
        <taxon>Cnuella</taxon>
    </lineage>
</organism>
<dbReference type="STRING" id="1302690.BUE76_14265"/>
<evidence type="ECO:0000313" key="8">
    <source>
        <dbReference type="EMBL" id="SHE96230.1"/>
    </source>
</evidence>
<dbReference type="GO" id="GO:0005737">
    <property type="term" value="C:cytoplasm"/>
    <property type="evidence" value="ECO:0007669"/>
    <property type="project" value="TreeGrafter"/>
</dbReference>
<sequence length="120" mass="13698">MAGIMTVELRGLRFFGEHGMYAEEKKVGNEFEVDVLISYQAPEVPITRIEDTVNYVEVYRIVAAELSDRKQLLETCAMRICDDLLPVFPRIKKAFISIRKTTPPITNFTGSVGVSYTREY</sequence>
<comment type="catalytic activity">
    <reaction evidence="1 6">
        <text>7,8-dihydroneopterin = 6-hydroxymethyl-7,8-dihydropterin + glycolaldehyde</text>
        <dbReference type="Rhea" id="RHEA:10540"/>
        <dbReference type="ChEBI" id="CHEBI:17001"/>
        <dbReference type="ChEBI" id="CHEBI:17071"/>
        <dbReference type="ChEBI" id="CHEBI:44841"/>
        <dbReference type="EC" id="4.1.2.25"/>
    </reaction>
</comment>
<keyword evidence="4 6" id="KW-0289">Folate biosynthesis</keyword>
<dbReference type="GO" id="GO:0046654">
    <property type="term" value="P:tetrahydrofolate biosynthetic process"/>
    <property type="evidence" value="ECO:0007669"/>
    <property type="project" value="UniProtKB-UniRule"/>
</dbReference>
<comment type="function">
    <text evidence="6">Catalyzes the conversion of 7,8-dihydroneopterin to 6-hydroxymethyl-7,8-dihydropterin.</text>
</comment>
<dbReference type="InterPro" id="IPR006157">
    <property type="entry name" value="FolB_dom"/>
</dbReference>
<dbReference type="EC" id="4.1.2.25" evidence="6"/>
<evidence type="ECO:0000259" key="7">
    <source>
        <dbReference type="SMART" id="SM00905"/>
    </source>
</evidence>
<dbReference type="AlphaFoldDB" id="A0A1M4XS55"/>
<dbReference type="NCBIfam" id="TIGR00525">
    <property type="entry name" value="folB"/>
    <property type="match status" value="1"/>
</dbReference>
<proteinExistence type="inferred from homology"/>
<dbReference type="RefSeq" id="WP_073041052.1">
    <property type="nucleotide sequence ID" value="NZ_FQUO01000004.1"/>
</dbReference>
<dbReference type="InterPro" id="IPR043133">
    <property type="entry name" value="GTP-CH-I_C/QueF"/>
</dbReference>
<evidence type="ECO:0000256" key="6">
    <source>
        <dbReference type="RuleBase" id="RU362079"/>
    </source>
</evidence>
<dbReference type="GO" id="GO:0046656">
    <property type="term" value="P:folic acid biosynthetic process"/>
    <property type="evidence" value="ECO:0007669"/>
    <property type="project" value="UniProtKB-UniRule"/>
</dbReference>
<evidence type="ECO:0000256" key="1">
    <source>
        <dbReference type="ARBA" id="ARBA00001353"/>
    </source>
</evidence>
<dbReference type="PANTHER" id="PTHR42844:SF1">
    <property type="entry name" value="DIHYDRONEOPTERIN ALDOLASE 1-RELATED"/>
    <property type="match status" value="1"/>
</dbReference>
<keyword evidence="9" id="KW-1185">Reference proteome</keyword>
<dbReference type="GO" id="GO:0004150">
    <property type="term" value="F:dihydroneopterin aldolase activity"/>
    <property type="evidence" value="ECO:0007669"/>
    <property type="project" value="UniProtKB-UniRule"/>
</dbReference>
<dbReference type="UniPathway" id="UPA00077">
    <property type="reaction ID" value="UER00154"/>
</dbReference>
<evidence type="ECO:0000256" key="2">
    <source>
        <dbReference type="ARBA" id="ARBA00005013"/>
    </source>
</evidence>
<evidence type="ECO:0000256" key="5">
    <source>
        <dbReference type="ARBA" id="ARBA00023239"/>
    </source>
</evidence>
<gene>
    <name evidence="8" type="ORF">SAMN05444008_10417</name>
</gene>
<dbReference type="Gene3D" id="3.30.1130.10">
    <property type="match status" value="1"/>
</dbReference>
<dbReference type="OrthoDB" id="9803748at2"/>
<reference evidence="8 9" key="1">
    <citation type="submission" date="2016-11" db="EMBL/GenBank/DDBJ databases">
        <authorList>
            <person name="Jaros S."/>
            <person name="Januszkiewicz K."/>
            <person name="Wedrychowicz H."/>
        </authorList>
    </citation>
    <scope>NUCLEOTIDE SEQUENCE [LARGE SCALE GENOMIC DNA]</scope>
    <source>
        <strain evidence="8 9">DSM 26897</strain>
    </source>
</reference>
<evidence type="ECO:0000313" key="9">
    <source>
        <dbReference type="Proteomes" id="UP000184368"/>
    </source>
</evidence>
<protein>
    <recommendedName>
        <fullName evidence="6">7,8-dihydroneopterin aldolase</fullName>
        <ecNumber evidence="6">4.1.2.25</ecNumber>
    </recommendedName>
</protein>
<comment type="pathway">
    <text evidence="2 6">Cofactor biosynthesis; tetrahydrofolate biosynthesis; 2-amino-4-hydroxy-6-hydroxymethyl-7,8-dihydropteridine diphosphate from 7,8-dihydroneopterin triphosphate: step 3/4.</text>
</comment>
<dbReference type="InterPro" id="IPR006156">
    <property type="entry name" value="Dihydroneopterin_aldolase"/>
</dbReference>
<keyword evidence="5 6" id="KW-0456">Lyase</keyword>
<dbReference type="SMART" id="SM00905">
    <property type="entry name" value="FolB"/>
    <property type="match status" value="1"/>
</dbReference>
<dbReference type="Pfam" id="PF02152">
    <property type="entry name" value="FolB"/>
    <property type="match status" value="1"/>
</dbReference>
<feature type="domain" description="Dihydroneopterin aldolase/epimerase" evidence="7">
    <location>
        <begin position="7"/>
        <end position="118"/>
    </location>
</feature>
<evidence type="ECO:0000256" key="4">
    <source>
        <dbReference type="ARBA" id="ARBA00022909"/>
    </source>
</evidence>
<accession>A0A1M4XS55</accession>
<evidence type="ECO:0000256" key="3">
    <source>
        <dbReference type="ARBA" id="ARBA00005708"/>
    </source>
</evidence>
<dbReference type="SUPFAM" id="SSF55620">
    <property type="entry name" value="Tetrahydrobiopterin biosynthesis enzymes-like"/>
    <property type="match status" value="1"/>
</dbReference>
<comment type="similarity">
    <text evidence="3 6">Belongs to the DHNA family.</text>
</comment>
<dbReference type="PANTHER" id="PTHR42844">
    <property type="entry name" value="DIHYDRONEOPTERIN ALDOLASE 1-RELATED"/>
    <property type="match status" value="1"/>
</dbReference>
<dbReference type="EMBL" id="FQUO01000004">
    <property type="protein sequence ID" value="SHE96230.1"/>
    <property type="molecule type" value="Genomic_DNA"/>
</dbReference>
<name>A0A1M4XS55_9BACT</name>